<evidence type="ECO:0000313" key="3">
    <source>
        <dbReference type="Proteomes" id="UP000828390"/>
    </source>
</evidence>
<dbReference type="GO" id="GO:0005615">
    <property type="term" value="C:extracellular space"/>
    <property type="evidence" value="ECO:0007669"/>
    <property type="project" value="TreeGrafter"/>
</dbReference>
<dbReference type="PRINTS" id="PR02072">
    <property type="entry name" value="4JOINTEDBOX1"/>
</dbReference>
<dbReference type="EMBL" id="JAIWYP010000003">
    <property type="protein sequence ID" value="KAH3857751.1"/>
    <property type="molecule type" value="Genomic_DNA"/>
</dbReference>
<sequence>MGKPRRPKMTNLEFDKSGNKLKNDKHILYANRSITGDMGIGNSHLLKTASLREMKGKEDHASENDAENEIYQDEEEEIEDEEDANSDDEKGVNKEFDNKFNKVYNPENQPNQNPVFKPGDFGDIHGLEFFTKPKLKYEEVKDEEAHKLISSQKQVKPTKSTSLTNGIFWTDFVESIVPKGQDYKDAHHLLHTVRRQKIMTLEKPKWNRCGRPQNGFLVLDDGTEMCARYRHPHDCFVYGESLSFFLSRLLHMDSVPAVVLARTNSTSKLWKAVNIRSLDWQENRTVALIQWVDNINNRGSKSYMPRLILEAFRTGKPVTGWEIEQLKDLYKNPYQLTDIVQWGTMIIFDYLTANYDRVASMQDAAEKESKPSILEESIRNLHKSLTDNKLWLIDNESGLLDAYTLLEPSNNSSRFFAFHDQMLKTMCVFQSSLVSSLEQLSKYTQPYVRLIEYAQSLEPLLQHLQNDPNFPLFTKLFNLRLKDVILWIRHCKTKYS</sequence>
<name>A0A9D4LGX3_DREPO</name>
<dbReference type="PANTHER" id="PTHR13147:SF5">
    <property type="entry name" value="FOUR-JOINTED BOX PROTEIN 1"/>
    <property type="match status" value="1"/>
</dbReference>
<dbReference type="AlphaFoldDB" id="A0A9D4LGX3"/>
<comment type="caution">
    <text evidence="2">The sequence shown here is derived from an EMBL/GenBank/DDBJ whole genome shotgun (WGS) entry which is preliminary data.</text>
</comment>
<keyword evidence="3" id="KW-1185">Reference proteome</keyword>
<dbReference type="Proteomes" id="UP000828390">
    <property type="component" value="Unassembled WGS sequence"/>
</dbReference>
<protein>
    <submittedName>
        <fullName evidence="2">Uncharacterized protein</fullName>
    </submittedName>
</protein>
<evidence type="ECO:0000313" key="2">
    <source>
        <dbReference type="EMBL" id="KAH3857751.1"/>
    </source>
</evidence>
<dbReference type="PANTHER" id="PTHR13147">
    <property type="entry name" value="FOUR-JOINTED BOX PROTEIN 1"/>
    <property type="match status" value="1"/>
</dbReference>
<feature type="compositionally biased region" description="Acidic residues" evidence="1">
    <location>
        <begin position="64"/>
        <end position="86"/>
    </location>
</feature>
<dbReference type="GO" id="GO:0007267">
    <property type="term" value="P:cell-cell signaling"/>
    <property type="evidence" value="ECO:0007669"/>
    <property type="project" value="TreeGrafter"/>
</dbReference>
<reference evidence="2" key="1">
    <citation type="journal article" date="2019" name="bioRxiv">
        <title>The Genome of the Zebra Mussel, Dreissena polymorpha: A Resource for Invasive Species Research.</title>
        <authorList>
            <person name="McCartney M.A."/>
            <person name="Auch B."/>
            <person name="Kono T."/>
            <person name="Mallez S."/>
            <person name="Zhang Y."/>
            <person name="Obille A."/>
            <person name="Becker A."/>
            <person name="Abrahante J.E."/>
            <person name="Garbe J."/>
            <person name="Badalamenti J.P."/>
            <person name="Herman A."/>
            <person name="Mangelson H."/>
            <person name="Liachko I."/>
            <person name="Sullivan S."/>
            <person name="Sone E.D."/>
            <person name="Koren S."/>
            <person name="Silverstein K.A.T."/>
            <person name="Beckman K.B."/>
            <person name="Gohl D.M."/>
        </authorList>
    </citation>
    <scope>NUCLEOTIDE SEQUENCE</scope>
    <source>
        <strain evidence="2">Duluth1</strain>
        <tissue evidence="2">Whole animal</tissue>
    </source>
</reference>
<proteinExistence type="predicted"/>
<gene>
    <name evidence="2" type="ORF">DPMN_100366</name>
</gene>
<organism evidence="2 3">
    <name type="scientific">Dreissena polymorpha</name>
    <name type="common">Zebra mussel</name>
    <name type="synonym">Mytilus polymorpha</name>
    <dbReference type="NCBI Taxonomy" id="45954"/>
    <lineage>
        <taxon>Eukaryota</taxon>
        <taxon>Metazoa</taxon>
        <taxon>Spiralia</taxon>
        <taxon>Lophotrochozoa</taxon>
        <taxon>Mollusca</taxon>
        <taxon>Bivalvia</taxon>
        <taxon>Autobranchia</taxon>
        <taxon>Heteroconchia</taxon>
        <taxon>Euheterodonta</taxon>
        <taxon>Imparidentia</taxon>
        <taxon>Neoheterodontei</taxon>
        <taxon>Myida</taxon>
        <taxon>Dreissenoidea</taxon>
        <taxon>Dreissenidae</taxon>
        <taxon>Dreissena</taxon>
    </lineage>
</organism>
<dbReference type="InterPro" id="IPR024868">
    <property type="entry name" value="FJX1/FJ"/>
</dbReference>
<evidence type="ECO:0000256" key="1">
    <source>
        <dbReference type="SAM" id="MobiDB-lite"/>
    </source>
</evidence>
<feature type="compositionally biased region" description="Basic and acidic residues" evidence="1">
    <location>
        <begin position="51"/>
        <end position="63"/>
    </location>
</feature>
<feature type="region of interest" description="Disordered" evidence="1">
    <location>
        <begin position="51"/>
        <end position="93"/>
    </location>
</feature>
<reference evidence="2" key="2">
    <citation type="submission" date="2020-11" db="EMBL/GenBank/DDBJ databases">
        <authorList>
            <person name="McCartney M.A."/>
            <person name="Auch B."/>
            <person name="Kono T."/>
            <person name="Mallez S."/>
            <person name="Becker A."/>
            <person name="Gohl D.M."/>
            <person name="Silverstein K.A.T."/>
            <person name="Koren S."/>
            <person name="Bechman K.B."/>
            <person name="Herman A."/>
            <person name="Abrahante J.E."/>
            <person name="Garbe J."/>
        </authorList>
    </citation>
    <scope>NUCLEOTIDE SEQUENCE</scope>
    <source>
        <strain evidence="2">Duluth1</strain>
        <tissue evidence="2">Whole animal</tissue>
    </source>
</reference>
<accession>A0A9D4LGX3</accession>